<evidence type="ECO:0000259" key="3">
    <source>
        <dbReference type="Pfam" id="PF02826"/>
    </source>
</evidence>
<dbReference type="Gene3D" id="3.40.50.720">
    <property type="entry name" value="NAD(P)-binding Rossmann-like Domain"/>
    <property type="match status" value="2"/>
</dbReference>
<evidence type="ECO:0000256" key="2">
    <source>
        <dbReference type="ARBA" id="ARBA00023027"/>
    </source>
</evidence>
<dbReference type="PANTHER" id="PTHR43333">
    <property type="entry name" value="2-HACID_DH_C DOMAIN-CONTAINING PROTEIN"/>
    <property type="match status" value="1"/>
</dbReference>
<keyword evidence="1 4" id="KW-0560">Oxidoreductase</keyword>
<dbReference type="CDD" id="cd05300">
    <property type="entry name" value="2-Hacid_dh_1"/>
    <property type="match status" value="1"/>
</dbReference>
<dbReference type="Proteomes" id="UP000318704">
    <property type="component" value="Chromosome"/>
</dbReference>
<protein>
    <submittedName>
        <fullName evidence="4">Glycerate dehydrogenase</fullName>
        <ecNumber evidence="4">1.1.1.29</ecNumber>
    </submittedName>
</protein>
<feature type="domain" description="D-isomer specific 2-hydroxyacid dehydrogenase NAD-binding" evidence="3">
    <location>
        <begin position="103"/>
        <end position="297"/>
    </location>
</feature>
<evidence type="ECO:0000313" key="4">
    <source>
        <dbReference type="EMBL" id="QDT95798.1"/>
    </source>
</evidence>
<dbReference type="EMBL" id="CP037920">
    <property type="protein sequence ID" value="QDT95798.1"/>
    <property type="molecule type" value="Genomic_DNA"/>
</dbReference>
<accession>A0A517VS03</accession>
<dbReference type="PROSITE" id="PS00671">
    <property type="entry name" value="D_2_HYDROXYACID_DH_3"/>
    <property type="match status" value="1"/>
</dbReference>
<dbReference type="AlphaFoldDB" id="A0A517VS03"/>
<dbReference type="SUPFAM" id="SSF51735">
    <property type="entry name" value="NAD(P)-binding Rossmann-fold domains"/>
    <property type="match status" value="1"/>
</dbReference>
<dbReference type="SUPFAM" id="SSF52283">
    <property type="entry name" value="Formate/glycerate dehydrogenase catalytic domain-like"/>
    <property type="match status" value="1"/>
</dbReference>
<keyword evidence="2" id="KW-0520">NAD</keyword>
<dbReference type="PANTHER" id="PTHR43333:SF1">
    <property type="entry name" value="D-ISOMER SPECIFIC 2-HYDROXYACID DEHYDROGENASE NAD-BINDING DOMAIN-CONTAINING PROTEIN"/>
    <property type="match status" value="1"/>
</dbReference>
<dbReference type="InterPro" id="IPR036291">
    <property type="entry name" value="NAD(P)-bd_dom_sf"/>
</dbReference>
<dbReference type="EC" id="1.1.1.29" evidence="4"/>
<dbReference type="GO" id="GO:0008465">
    <property type="term" value="F:hydroxypyruvate reductase (NADH) activity"/>
    <property type="evidence" value="ECO:0007669"/>
    <property type="project" value="UniProtKB-EC"/>
</dbReference>
<reference evidence="4 5" key="1">
    <citation type="submission" date="2019-03" db="EMBL/GenBank/DDBJ databases">
        <title>Deep-cultivation of Planctomycetes and their phenomic and genomic characterization uncovers novel biology.</title>
        <authorList>
            <person name="Wiegand S."/>
            <person name="Jogler M."/>
            <person name="Boedeker C."/>
            <person name="Pinto D."/>
            <person name="Vollmers J."/>
            <person name="Rivas-Marin E."/>
            <person name="Kohn T."/>
            <person name="Peeters S.H."/>
            <person name="Heuer A."/>
            <person name="Rast P."/>
            <person name="Oberbeckmann S."/>
            <person name="Bunk B."/>
            <person name="Jeske O."/>
            <person name="Meyerdierks A."/>
            <person name="Storesund J.E."/>
            <person name="Kallscheuer N."/>
            <person name="Luecker S."/>
            <person name="Lage O.M."/>
            <person name="Pohl T."/>
            <person name="Merkel B.J."/>
            <person name="Hornburger P."/>
            <person name="Mueller R.-W."/>
            <person name="Bruemmer F."/>
            <person name="Labrenz M."/>
            <person name="Spormann A.M."/>
            <person name="Op den Camp H."/>
            <person name="Overmann J."/>
            <person name="Amann R."/>
            <person name="Jetten M.S.M."/>
            <person name="Mascher T."/>
            <person name="Medema M.H."/>
            <person name="Devos D.P."/>
            <person name="Kaster A.-K."/>
            <person name="Ovreas L."/>
            <person name="Rohde M."/>
            <person name="Galperin M.Y."/>
            <person name="Jogler C."/>
        </authorList>
    </citation>
    <scope>NUCLEOTIDE SEQUENCE [LARGE SCALE GENOMIC DNA]</scope>
    <source>
        <strain evidence="4 5">V144</strain>
    </source>
</reference>
<name>A0A517VS03_9PLAN</name>
<dbReference type="GO" id="GO:0051287">
    <property type="term" value="F:NAD binding"/>
    <property type="evidence" value="ECO:0007669"/>
    <property type="project" value="InterPro"/>
</dbReference>
<dbReference type="KEGG" id="gaw:V144x_12450"/>
<proteinExistence type="predicted"/>
<dbReference type="Pfam" id="PF02826">
    <property type="entry name" value="2-Hacid_dh_C"/>
    <property type="match status" value="1"/>
</dbReference>
<evidence type="ECO:0000256" key="1">
    <source>
        <dbReference type="ARBA" id="ARBA00023002"/>
    </source>
</evidence>
<gene>
    <name evidence="4" type="primary">hprA</name>
    <name evidence="4" type="ORF">V144x_12450</name>
</gene>
<organism evidence="4 5">
    <name type="scientific">Gimesia aquarii</name>
    <dbReference type="NCBI Taxonomy" id="2527964"/>
    <lineage>
        <taxon>Bacteria</taxon>
        <taxon>Pseudomonadati</taxon>
        <taxon>Planctomycetota</taxon>
        <taxon>Planctomycetia</taxon>
        <taxon>Planctomycetales</taxon>
        <taxon>Planctomycetaceae</taxon>
        <taxon>Gimesia</taxon>
    </lineage>
</organism>
<dbReference type="InterPro" id="IPR006140">
    <property type="entry name" value="D-isomer_DH_NAD-bd"/>
</dbReference>
<sequence>MTKLLIYPEIDSERISRIQKISDELSICNAKEISEALQEIKTAEAFFGKITPQLLAVAENLKWVQTPTASLEHYVFPELVEHPCQLTNMRGLFYDVIADHVLGFVICFARNLHLYIRQQTKSHWQPIGGQAGKPDFVTGPGQESEVDRSHLHLSDCSMGVVGAGSIGSEICRRAAAFGMTVYAVDPCTKEVPGVIDEVWEVNRLEDLLAVSDFVVIAAPHTPQTEKMFRTKQFQQMKSTGYLINIGRGAIVDLQDLTTALQNSEIAGAGLDVFEIEPLPKEHPLWSMENVMITPHIAAASTRVPERHLETLLENLRCFLVGKPFITPADKRQWF</sequence>
<dbReference type="RefSeq" id="WP_197998777.1">
    <property type="nucleotide sequence ID" value="NZ_CP037920.1"/>
</dbReference>
<evidence type="ECO:0000313" key="5">
    <source>
        <dbReference type="Proteomes" id="UP000318704"/>
    </source>
</evidence>
<dbReference type="InterPro" id="IPR029753">
    <property type="entry name" value="D-isomer_DH_CS"/>
</dbReference>